<protein>
    <submittedName>
        <fullName evidence="3">Regulator of G protein signaling superfamily</fullName>
    </submittedName>
</protein>
<dbReference type="InterPro" id="IPR036305">
    <property type="entry name" value="RGS_sf"/>
</dbReference>
<dbReference type="AlphaFoldDB" id="A0A1Y1YND7"/>
<dbReference type="OrthoDB" id="196547at2759"/>
<proteinExistence type="predicted"/>
<dbReference type="CDD" id="cd07440">
    <property type="entry name" value="RGS"/>
    <property type="match status" value="1"/>
</dbReference>
<dbReference type="Gene3D" id="1.10.167.10">
    <property type="entry name" value="Regulator of G-protein Signalling 4, domain 2"/>
    <property type="match status" value="1"/>
</dbReference>
<keyword evidence="1" id="KW-0812">Transmembrane</keyword>
<comment type="caution">
    <text evidence="3">The sequence shown here is derived from an EMBL/GenBank/DDBJ whole genome shotgun (WGS) entry which is preliminary data.</text>
</comment>
<evidence type="ECO:0000256" key="1">
    <source>
        <dbReference type="SAM" id="Phobius"/>
    </source>
</evidence>
<dbReference type="STRING" id="1314790.A0A1Y1YND7"/>
<dbReference type="InterPro" id="IPR016137">
    <property type="entry name" value="RGS"/>
</dbReference>
<accession>A0A1Y1YND7</accession>
<organism evidence="3 4">
    <name type="scientific">Basidiobolus meristosporus CBS 931.73</name>
    <dbReference type="NCBI Taxonomy" id="1314790"/>
    <lineage>
        <taxon>Eukaryota</taxon>
        <taxon>Fungi</taxon>
        <taxon>Fungi incertae sedis</taxon>
        <taxon>Zoopagomycota</taxon>
        <taxon>Entomophthoromycotina</taxon>
        <taxon>Basidiobolomycetes</taxon>
        <taxon>Basidiobolales</taxon>
        <taxon>Basidiobolaceae</taxon>
        <taxon>Basidiobolus</taxon>
    </lineage>
</organism>
<dbReference type="InParanoid" id="A0A1Y1YND7"/>
<feature type="transmembrane region" description="Helical" evidence="1">
    <location>
        <begin position="119"/>
        <end position="140"/>
    </location>
</feature>
<keyword evidence="4" id="KW-1185">Reference proteome</keyword>
<dbReference type="PANTHER" id="PTHR10845">
    <property type="entry name" value="REGULATOR OF G PROTEIN SIGNALING"/>
    <property type="match status" value="1"/>
</dbReference>
<sequence length="360" mass="42066">MYRVSEAKLISAFNVQENRNQQKLNTKPKNLAHVDHSNDPEICSLEYQPAQIFEVSKTPVKENWFVRNQKIVSNRFLRWSTGAVLIVHFVILVFVQCWTTRAAIYPIMGLTDCFHGWEWIPHQVFTMVYTFLMFILIVTLKNATDAYGIRSELLVICVVNGVISTFFIFYLNMSFVEQIDPDNQLVNLCFINFLTMQYQMIIKPVMVAQGRSNVFRLLTLPSRNKDLTLCIESFDILLNNPALLEQFKMFAAREFSVENIMFYESCLRFRQSAWQSEAAITSEAVNIFDKFIAYESPLTINLTGRTRQAIEDTLGDNVCHVHMFDEAIEEIKDLMFRNTFPRFLQSNRYRHFSWDSPTQV</sequence>
<dbReference type="SUPFAM" id="SSF48097">
    <property type="entry name" value="Regulator of G-protein signaling, RGS"/>
    <property type="match status" value="1"/>
</dbReference>
<keyword evidence="1" id="KW-0472">Membrane</keyword>
<reference evidence="3 4" key="1">
    <citation type="submission" date="2016-07" db="EMBL/GenBank/DDBJ databases">
        <title>Pervasive Adenine N6-methylation of Active Genes in Fungi.</title>
        <authorList>
            <consortium name="DOE Joint Genome Institute"/>
            <person name="Mondo S.J."/>
            <person name="Dannebaum R.O."/>
            <person name="Kuo R.C."/>
            <person name="Labutti K."/>
            <person name="Haridas S."/>
            <person name="Kuo A."/>
            <person name="Salamov A."/>
            <person name="Ahrendt S.R."/>
            <person name="Lipzen A."/>
            <person name="Sullivan W."/>
            <person name="Andreopoulos W.B."/>
            <person name="Clum A."/>
            <person name="Lindquist E."/>
            <person name="Daum C."/>
            <person name="Ramamoorthy G.K."/>
            <person name="Gryganskyi A."/>
            <person name="Culley D."/>
            <person name="Magnuson J.K."/>
            <person name="James T.Y."/>
            <person name="O'Malley M.A."/>
            <person name="Stajich J.E."/>
            <person name="Spatafora J.W."/>
            <person name="Visel A."/>
            <person name="Grigoriev I.V."/>
        </authorList>
    </citation>
    <scope>NUCLEOTIDE SEQUENCE [LARGE SCALE GENOMIC DNA]</scope>
    <source>
        <strain evidence="3 4">CBS 931.73</strain>
    </source>
</reference>
<dbReference type="InterPro" id="IPR044926">
    <property type="entry name" value="RGS_subdomain_2"/>
</dbReference>
<feature type="transmembrane region" description="Helical" evidence="1">
    <location>
        <begin position="76"/>
        <end position="99"/>
    </location>
</feature>
<dbReference type="PRINTS" id="PR01301">
    <property type="entry name" value="RGSPROTEIN"/>
</dbReference>
<dbReference type="PROSITE" id="PS50132">
    <property type="entry name" value="RGS"/>
    <property type="match status" value="1"/>
</dbReference>
<dbReference type="Proteomes" id="UP000193498">
    <property type="component" value="Unassembled WGS sequence"/>
</dbReference>
<feature type="domain" description="RGS" evidence="2">
    <location>
        <begin position="233"/>
        <end position="353"/>
    </location>
</feature>
<feature type="transmembrane region" description="Helical" evidence="1">
    <location>
        <begin position="152"/>
        <end position="173"/>
    </location>
</feature>
<evidence type="ECO:0000313" key="3">
    <source>
        <dbReference type="EMBL" id="ORX99094.1"/>
    </source>
</evidence>
<dbReference type="SMART" id="SM00315">
    <property type="entry name" value="RGS"/>
    <property type="match status" value="1"/>
</dbReference>
<keyword evidence="1" id="KW-1133">Transmembrane helix</keyword>
<evidence type="ECO:0000259" key="2">
    <source>
        <dbReference type="PROSITE" id="PS50132"/>
    </source>
</evidence>
<evidence type="ECO:0000313" key="4">
    <source>
        <dbReference type="Proteomes" id="UP000193498"/>
    </source>
</evidence>
<dbReference type="PANTHER" id="PTHR10845:SF192">
    <property type="entry name" value="DOUBLE HIT, ISOFORM B"/>
    <property type="match status" value="1"/>
</dbReference>
<dbReference type="Pfam" id="PF00615">
    <property type="entry name" value="RGS"/>
    <property type="match status" value="1"/>
</dbReference>
<name>A0A1Y1YND7_9FUNG</name>
<gene>
    <name evidence="3" type="ORF">K493DRAFT_348778</name>
</gene>
<dbReference type="EMBL" id="MCFE01000102">
    <property type="protein sequence ID" value="ORX99094.1"/>
    <property type="molecule type" value="Genomic_DNA"/>
</dbReference>